<organism evidence="1 2">
    <name type="scientific">Durusdinium trenchii</name>
    <dbReference type="NCBI Taxonomy" id="1381693"/>
    <lineage>
        <taxon>Eukaryota</taxon>
        <taxon>Sar</taxon>
        <taxon>Alveolata</taxon>
        <taxon>Dinophyceae</taxon>
        <taxon>Suessiales</taxon>
        <taxon>Symbiodiniaceae</taxon>
        <taxon>Durusdinium</taxon>
    </lineage>
</organism>
<dbReference type="Proteomes" id="UP001642484">
    <property type="component" value="Unassembled WGS sequence"/>
</dbReference>
<sequence length="103" mass="11292">MREGRAFQMPWCRGGGAFAESQLSKGPRARIGVLARFQFCSLQFIFQIACAKLTTCCAEICLGSQATCRKLLTFAQSALTQKIVKPQATSFAARIPSVSFSHR</sequence>
<reference evidence="1 2" key="1">
    <citation type="submission" date="2024-02" db="EMBL/GenBank/DDBJ databases">
        <authorList>
            <person name="Chen Y."/>
            <person name="Shah S."/>
            <person name="Dougan E. K."/>
            <person name="Thang M."/>
            <person name="Chan C."/>
        </authorList>
    </citation>
    <scope>NUCLEOTIDE SEQUENCE [LARGE SCALE GENOMIC DNA]</scope>
</reference>
<name>A0ABP0IKH2_9DINO</name>
<comment type="caution">
    <text evidence="1">The sequence shown here is derived from an EMBL/GenBank/DDBJ whole genome shotgun (WGS) entry which is preliminary data.</text>
</comment>
<gene>
    <name evidence="1" type="ORF">CCMP2556_LOCUS7144</name>
</gene>
<proteinExistence type="predicted"/>
<accession>A0ABP0IKH2</accession>
<dbReference type="EMBL" id="CAXAMN010003125">
    <property type="protein sequence ID" value="CAK9003090.1"/>
    <property type="molecule type" value="Genomic_DNA"/>
</dbReference>
<keyword evidence="2" id="KW-1185">Reference proteome</keyword>
<evidence type="ECO:0000313" key="1">
    <source>
        <dbReference type="EMBL" id="CAK9003090.1"/>
    </source>
</evidence>
<protein>
    <submittedName>
        <fullName evidence="1">Uncharacterized protein</fullName>
    </submittedName>
</protein>
<evidence type="ECO:0000313" key="2">
    <source>
        <dbReference type="Proteomes" id="UP001642484"/>
    </source>
</evidence>